<reference evidence="16" key="1">
    <citation type="submission" date="2021-02" db="EMBL/GenBank/DDBJ databases">
        <authorList>
            <person name="Nowell W R."/>
        </authorList>
    </citation>
    <scope>NUCLEOTIDE SEQUENCE</scope>
</reference>
<evidence type="ECO:0000256" key="4">
    <source>
        <dbReference type="ARBA" id="ARBA00022723"/>
    </source>
</evidence>
<feature type="binding site" evidence="13">
    <location>
        <position position="160"/>
    </location>
    <ligand>
        <name>Mg(2+)</name>
        <dbReference type="ChEBI" id="CHEBI:18420"/>
    </ligand>
</feature>
<dbReference type="Gene3D" id="3.90.950.10">
    <property type="match status" value="1"/>
</dbReference>
<dbReference type="PANTHER" id="PTHR11067:SF9">
    <property type="entry name" value="INOSINE TRIPHOSPHATE PYROPHOSPHATASE"/>
    <property type="match status" value="1"/>
</dbReference>
<keyword evidence="6 13" id="KW-0378">Hydrolase</keyword>
<dbReference type="GO" id="GO:0046872">
    <property type="term" value="F:metal ion binding"/>
    <property type="evidence" value="ECO:0007669"/>
    <property type="project" value="UniProtKB-KW"/>
</dbReference>
<dbReference type="SUPFAM" id="SSF52972">
    <property type="entry name" value="ITPase-like"/>
    <property type="match status" value="1"/>
</dbReference>
<accession>A0A820HLP5</accession>
<dbReference type="SMART" id="SM00252">
    <property type="entry name" value="SH2"/>
    <property type="match status" value="1"/>
</dbReference>
<evidence type="ECO:0000256" key="8">
    <source>
        <dbReference type="ARBA" id="ARBA00023080"/>
    </source>
</evidence>
<comment type="subcellular location">
    <subcellularLocation>
        <location evidence="1 13">Cytoplasm</location>
    </subcellularLocation>
</comment>
<comment type="subunit">
    <text evidence="13">Homodimer.</text>
</comment>
<dbReference type="GO" id="GO:0005737">
    <property type="term" value="C:cytoplasm"/>
    <property type="evidence" value="ECO:0007669"/>
    <property type="project" value="UniProtKB-SubCell"/>
</dbReference>
<name>A0A820HLP5_9BILA</name>
<keyword evidence="7 13" id="KW-0460">Magnesium</keyword>
<feature type="binding site" evidence="13">
    <location>
        <position position="264"/>
    </location>
    <ligand>
        <name>ITP</name>
        <dbReference type="ChEBI" id="CHEBI:61402"/>
    </ligand>
</feature>
<comment type="caution">
    <text evidence="13">Lacks conserved residue(s) required for the propagation of feature annotation.</text>
</comment>
<evidence type="ECO:0000256" key="9">
    <source>
        <dbReference type="ARBA" id="ARBA00054940"/>
    </source>
</evidence>
<keyword evidence="14" id="KW-0727">SH2 domain</keyword>
<feature type="binding site" evidence="13">
    <location>
        <begin position="160"/>
        <end position="161"/>
    </location>
    <ligand>
        <name>ITP</name>
        <dbReference type="ChEBI" id="CHEBI:61402"/>
    </ligand>
</feature>
<comment type="cofactor">
    <cofactor evidence="13">
        <name>Mg(2+)</name>
        <dbReference type="ChEBI" id="CHEBI:18420"/>
    </cofactor>
    <cofactor evidence="13">
        <name>Mn(2+)</name>
        <dbReference type="ChEBI" id="CHEBI:29035"/>
    </cofactor>
    <text evidence="13">Binds 1 divalent metal cation per subunit; can use either Mg(2+) or Mn(2+).</text>
</comment>
<comment type="catalytic activity">
    <reaction evidence="13">
        <text>XTP + H2O = XMP + diphosphate + H(+)</text>
        <dbReference type="Rhea" id="RHEA:28610"/>
        <dbReference type="ChEBI" id="CHEBI:15377"/>
        <dbReference type="ChEBI" id="CHEBI:15378"/>
        <dbReference type="ChEBI" id="CHEBI:33019"/>
        <dbReference type="ChEBI" id="CHEBI:57464"/>
        <dbReference type="ChEBI" id="CHEBI:61314"/>
        <dbReference type="EC" id="3.6.1.66"/>
    </reaction>
</comment>
<keyword evidence="17" id="KW-1185">Reference proteome</keyword>
<dbReference type="PROSITE" id="PS50001">
    <property type="entry name" value="SH2"/>
    <property type="match status" value="1"/>
</dbReference>
<sequence>MNKNSEILSDEQNRSPMMIQLASLRRLKEVGWYWGPLSWIEAERLLKDKQDYSFIVRDSSHRHYFLAITFKSQGNIHHTRIEHSNNSFSFYHGTSKSQCTSPDIVEFIENTIEHSKSGQFMFFIRSNIPVPEYQGEAEDITKEKAIFAAQRINGPVLVEDTSLCFNALHGLPGPYIKWFLEKLGHDGLNKMLAAYDDKTAYAQCTFAFCAKPSDIPIIFTGRCPGRIVPARGPNTFGWDPVFQPDNELGQPGDKTFAEMDKSIKNRISHRSRSLQLVKDYFAQHPEYFS</sequence>
<feature type="domain" description="SH2" evidence="15">
    <location>
        <begin position="32"/>
        <end position="130"/>
    </location>
</feature>
<dbReference type="FunFam" id="3.90.950.10:FF:000003">
    <property type="entry name" value="Inosine triphosphate pyrophosphatase"/>
    <property type="match status" value="1"/>
</dbReference>
<dbReference type="EMBL" id="CAJOBP010001614">
    <property type="protein sequence ID" value="CAF4298087.1"/>
    <property type="molecule type" value="Genomic_DNA"/>
</dbReference>
<evidence type="ECO:0000259" key="15">
    <source>
        <dbReference type="PROSITE" id="PS50001"/>
    </source>
</evidence>
<dbReference type="InterPro" id="IPR027502">
    <property type="entry name" value="ITPase"/>
</dbReference>
<evidence type="ECO:0000256" key="14">
    <source>
        <dbReference type="PROSITE-ProRule" id="PRU00191"/>
    </source>
</evidence>
<dbReference type="GO" id="GO:0009117">
    <property type="term" value="P:nucleotide metabolic process"/>
    <property type="evidence" value="ECO:0007669"/>
    <property type="project" value="UniProtKB-KW"/>
</dbReference>
<evidence type="ECO:0000313" key="17">
    <source>
        <dbReference type="Proteomes" id="UP000663873"/>
    </source>
</evidence>
<evidence type="ECO:0000256" key="1">
    <source>
        <dbReference type="ARBA" id="ARBA00004496"/>
    </source>
</evidence>
<comment type="function">
    <text evidence="13">Pyrophosphatase that hydrolyzes non-canonical purine nucleotides such as inosine triphosphate (ITP), deoxyinosine triphosphate (dITP) or xanthosine 5'-triphosphate (XTP) to their respective monophosphate derivatives. The enzyme does not distinguish between the deoxy- and ribose forms. Probably excludes non-canonical purines from RNA and DNA precursor pools, thus preventing their incorporation into RNA and DNA and avoiding chromosomal lesions.</text>
</comment>
<gene>
    <name evidence="16" type="ORF">UJA718_LOCUS12454</name>
</gene>
<comment type="caution">
    <text evidence="16">The sequence shown here is derived from an EMBL/GenBank/DDBJ whole genome shotgun (WGS) entry which is preliminary data.</text>
</comment>
<dbReference type="GO" id="GO:0035870">
    <property type="term" value="F:dITP diphosphatase activity"/>
    <property type="evidence" value="ECO:0007669"/>
    <property type="project" value="UniProtKB-UniRule"/>
</dbReference>
<evidence type="ECO:0000313" key="16">
    <source>
        <dbReference type="EMBL" id="CAF4298087.1"/>
    </source>
</evidence>
<dbReference type="InterPro" id="IPR002637">
    <property type="entry name" value="RdgB/HAM1"/>
</dbReference>
<evidence type="ECO:0000256" key="10">
    <source>
        <dbReference type="ARBA" id="ARBA00093218"/>
    </source>
</evidence>
<evidence type="ECO:0000256" key="6">
    <source>
        <dbReference type="ARBA" id="ARBA00022801"/>
    </source>
</evidence>
<comment type="catalytic activity">
    <reaction evidence="10">
        <text>ITP + H2O = IMP + diphosphate + H(+)</text>
        <dbReference type="Rhea" id="RHEA:29399"/>
        <dbReference type="ChEBI" id="CHEBI:15377"/>
        <dbReference type="ChEBI" id="CHEBI:15378"/>
        <dbReference type="ChEBI" id="CHEBI:33019"/>
        <dbReference type="ChEBI" id="CHEBI:58053"/>
        <dbReference type="ChEBI" id="CHEBI:61402"/>
        <dbReference type="EC" id="3.6.1.66"/>
    </reaction>
    <physiologicalReaction direction="left-to-right" evidence="10">
        <dbReference type="Rhea" id="RHEA:29400"/>
    </physiologicalReaction>
</comment>
<evidence type="ECO:0000256" key="2">
    <source>
        <dbReference type="ARBA" id="ARBA00008023"/>
    </source>
</evidence>
<dbReference type="InterPro" id="IPR029001">
    <property type="entry name" value="ITPase-like_fam"/>
</dbReference>
<keyword evidence="13" id="KW-0464">Manganese</keyword>
<comment type="similarity">
    <text evidence="2 13">Belongs to the HAM1 NTPase family.</text>
</comment>
<comment type="catalytic activity">
    <reaction evidence="12">
        <text>N(6)-hydroxy-dATP + H2O = N(6)-hydroxy-dAMP + diphosphate + H(+)</text>
        <dbReference type="Rhea" id="RHEA:83971"/>
        <dbReference type="ChEBI" id="CHEBI:15377"/>
        <dbReference type="ChEBI" id="CHEBI:15378"/>
        <dbReference type="ChEBI" id="CHEBI:33019"/>
        <dbReference type="ChEBI" id="CHEBI:233529"/>
        <dbReference type="ChEBI" id="CHEBI:233530"/>
    </reaction>
    <physiologicalReaction direction="left-to-right" evidence="12">
        <dbReference type="Rhea" id="RHEA:83972"/>
    </physiologicalReaction>
</comment>
<evidence type="ECO:0000256" key="7">
    <source>
        <dbReference type="ARBA" id="ARBA00022842"/>
    </source>
</evidence>
<evidence type="ECO:0000256" key="5">
    <source>
        <dbReference type="ARBA" id="ARBA00022741"/>
    </source>
</evidence>
<dbReference type="CDD" id="cd00515">
    <property type="entry name" value="HAM1"/>
    <property type="match status" value="1"/>
</dbReference>
<keyword evidence="8 13" id="KW-0546">Nucleotide metabolism</keyword>
<feature type="binding site" evidence="13">
    <location>
        <position position="144"/>
    </location>
    <ligand>
        <name>ITP</name>
        <dbReference type="ChEBI" id="CHEBI:61402"/>
    </ligand>
</feature>
<dbReference type="GO" id="GO:0036222">
    <property type="term" value="F:XTP diphosphatase activity"/>
    <property type="evidence" value="ECO:0007669"/>
    <property type="project" value="UniProtKB-UniRule"/>
</dbReference>
<evidence type="ECO:0000256" key="13">
    <source>
        <dbReference type="HAMAP-Rule" id="MF_03148"/>
    </source>
</evidence>
<evidence type="ECO:0000256" key="12">
    <source>
        <dbReference type="ARBA" id="ARBA00093271"/>
    </source>
</evidence>
<dbReference type="Gene3D" id="3.30.505.10">
    <property type="entry name" value="SH2 domain"/>
    <property type="match status" value="1"/>
</dbReference>
<feature type="binding site" evidence="13">
    <location>
        <begin position="236"/>
        <end position="239"/>
    </location>
    <ligand>
        <name>ITP</name>
        <dbReference type="ChEBI" id="CHEBI:61402"/>
    </ligand>
</feature>
<dbReference type="GO" id="GO:0009204">
    <property type="term" value="P:deoxyribonucleoside triphosphate catabolic process"/>
    <property type="evidence" value="ECO:0007669"/>
    <property type="project" value="UniProtKB-UniRule"/>
</dbReference>
<dbReference type="InterPro" id="IPR000980">
    <property type="entry name" value="SH2"/>
</dbReference>
<keyword evidence="3 13" id="KW-0963">Cytoplasm</keyword>
<evidence type="ECO:0000256" key="11">
    <source>
        <dbReference type="ARBA" id="ARBA00093255"/>
    </source>
</evidence>
<dbReference type="SUPFAM" id="SSF55550">
    <property type="entry name" value="SH2 domain"/>
    <property type="match status" value="1"/>
</dbReference>
<dbReference type="GO" id="GO:0000166">
    <property type="term" value="F:nucleotide binding"/>
    <property type="evidence" value="ECO:0007669"/>
    <property type="project" value="UniProtKB-KW"/>
</dbReference>
<keyword evidence="4 13" id="KW-0479">Metal-binding</keyword>
<organism evidence="16 17">
    <name type="scientific">Rotaria socialis</name>
    <dbReference type="NCBI Taxonomy" id="392032"/>
    <lineage>
        <taxon>Eukaryota</taxon>
        <taxon>Metazoa</taxon>
        <taxon>Spiralia</taxon>
        <taxon>Gnathifera</taxon>
        <taxon>Rotifera</taxon>
        <taxon>Eurotatoria</taxon>
        <taxon>Bdelloidea</taxon>
        <taxon>Philodinida</taxon>
        <taxon>Philodinidae</taxon>
        <taxon>Rotaria</taxon>
    </lineage>
</organism>
<protein>
    <recommendedName>
        <fullName evidence="13">Inosine triphosphate pyrophosphatase</fullName>
        <shortName evidence="13">ITPase</shortName>
        <shortName evidence="13">Inosine triphosphatase</shortName>
        <ecNumber evidence="13">3.6.1.66</ecNumber>
    </recommendedName>
    <alternativeName>
        <fullName evidence="13">Non-canonical purine NTP pyrophosphatase</fullName>
    </alternativeName>
    <alternativeName>
        <fullName evidence="13">Non-standard purine NTP pyrophosphatase</fullName>
    </alternativeName>
    <alternativeName>
        <fullName evidence="13">Nucleoside-triphosphate diphosphatase</fullName>
    </alternativeName>
    <alternativeName>
        <fullName evidence="13">Nucleoside-triphosphate pyrophosphatase</fullName>
        <shortName evidence="13">NTPase</shortName>
    </alternativeName>
    <alternativeName>
        <fullName evidence="13">XTP/dITP diphosphatase</fullName>
    </alternativeName>
</protein>
<dbReference type="PANTHER" id="PTHR11067">
    <property type="entry name" value="INOSINE TRIPHOSPHATE PYROPHOSPHATASE/HAM1 PROTEIN"/>
    <property type="match status" value="1"/>
</dbReference>
<dbReference type="HAMAP" id="MF_03148">
    <property type="entry name" value="HAM1_NTPase"/>
    <property type="match status" value="1"/>
</dbReference>
<comment type="catalytic activity">
    <reaction evidence="11">
        <text>dITP + H2O = dIMP + diphosphate + H(+)</text>
        <dbReference type="Rhea" id="RHEA:28342"/>
        <dbReference type="ChEBI" id="CHEBI:15377"/>
        <dbReference type="ChEBI" id="CHEBI:15378"/>
        <dbReference type="ChEBI" id="CHEBI:33019"/>
        <dbReference type="ChEBI" id="CHEBI:61194"/>
        <dbReference type="ChEBI" id="CHEBI:61382"/>
        <dbReference type="EC" id="3.6.1.66"/>
    </reaction>
    <physiologicalReaction direction="left-to-right" evidence="11">
        <dbReference type="Rhea" id="RHEA:28343"/>
    </physiologicalReaction>
</comment>
<dbReference type="Pfam" id="PF01725">
    <property type="entry name" value="Ham1p_like"/>
    <property type="match status" value="1"/>
</dbReference>
<evidence type="ECO:0000256" key="3">
    <source>
        <dbReference type="ARBA" id="ARBA00022490"/>
    </source>
</evidence>
<feature type="binding site" evidence="13">
    <location>
        <position position="132"/>
    </location>
    <ligand>
        <name>Mg(2+)</name>
        <dbReference type="ChEBI" id="CHEBI:18420"/>
    </ligand>
</feature>
<dbReference type="InterPro" id="IPR036860">
    <property type="entry name" value="SH2_dom_sf"/>
</dbReference>
<comment type="function">
    <text evidence="9">Pyrophosphatase that hydrolyzes the non-canonical purine nucleotides inosine triphosphate (ITP), deoxyinosine triphosphate (dITP) as well as 2'-deoxy-N-6-hydroxylaminopurine triphosphate (dHAPTP) and xanthosine 5'-triphosphate (XTP) to their respective monophosphate derivatives. The enzyme does not distinguish between the deoxy- and ribose forms. Probably excludes non-canonical purines from RNA and DNA precursor pools, thus preventing their incorporation into RNA and DNA and avoiding chromosomal lesions.</text>
</comment>
<dbReference type="Pfam" id="PF00017">
    <property type="entry name" value="SH2"/>
    <property type="match status" value="1"/>
</dbReference>
<keyword evidence="5 13" id="KW-0547">Nucleotide-binding</keyword>
<dbReference type="AlphaFoldDB" id="A0A820HLP5"/>
<feature type="binding site" evidence="13">
    <location>
        <begin position="269"/>
        <end position="270"/>
    </location>
    <ligand>
        <name>ITP</name>
        <dbReference type="ChEBI" id="CHEBI:61402"/>
    </ligand>
</feature>
<dbReference type="EC" id="3.6.1.66" evidence="13"/>
<proteinExistence type="inferred from homology"/>
<dbReference type="GO" id="GO:0036220">
    <property type="term" value="F:ITP diphosphatase activity"/>
    <property type="evidence" value="ECO:0007669"/>
    <property type="project" value="UniProtKB-UniRule"/>
</dbReference>
<dbReference type="Proteomes" id="UP000663873">
    <property type="component" value="Unassembled WGS sequence"/>
</dbReference>